<sequence>MTDQLSSDALGAVSLTPVVGGAFPDGLLQLDYRSPVDGLADWAMLLPPQAGSTWLVCIHGHGARGNQLYVRNDIRKAWLPSFLQRGYGLLTPTLRGNAWMCPPAVADMDALIGYLRREWGATRFIFASGSMGGSSNLMYASLRPANVQAVAAMGAIADLAAYHGFCRQGASRLPILGEIADSLEEHYGGTPAAQPELYRRHSPLYHCEALLGMPLFLAHGTADVLMPVAQSRRLAGALAEHGHFWYHEIAGGGHDAPLHLDPCEFIADKMMNA</sequence>
<organism evidence="2 3">
    <name type="scientific">Oligosphaera ethanolica</name>
    <dbReference type="NCBI Taxonomy" id="760260"/>
    <lineage>
        <taxon>Bacteria</taxon>
        <taxon>Pseudomonadati</taxon>
        <taxon>Lentisphaerota</taxon>
        <taxon>Oligosphaeria</taxon>
        <taxon>Oligosphaerales</taxon>
        <taxon>Oligosphaeraceae</taxon>
        <taxon>Oligosphaera</taxon>
    </lineage>
</organism>
<feature type="domain" description="BD-FAE-like" evidence="1">
    <location>
        <begin position="53"/>
        <end position="238"/>
    </location>
</feature>
<dbReference type="SUPFAM" id="SSF53474">
    <property type="entry name" value="alpha/beta-Hydrolases"/>
    <property type="match status" value="1"/>
</dbReference>
<proteinExistence type="predicted"/>
<dbReference type="InterPro" id="IPR029058">
    <property type="entry name" value="AB_hydrolase_fold"/>
</dbReference>
<gene>
    <name evidence="2" type="ORF">J3R75_002084</name>
</gene>
<dbReference type="Proteomes" id="UP001238163">
    <property type="component" value="Unassembled WGS sequence"/>
</dbReference>
<protein>
    <submittedName>
        <fullName evidence="2">Pimeloyl-ACP methyl ester carboxylesterase</fullName>
    </submittedName>
</protein>
<evidence type="ECO:0000259" key="1">
    <source>
        <dbReference type="Pfam" id="PF20434"/>
    </source>
</evidence>
<evidence type="ECO:0000313" key="3">
    <source>
        <dbReference type="Proteomes" id="UP001238163"/>
    </source>
</evidence>
<dbReference type="Pfam" id="PF20434">
    <property type="entry name" value="BD-FAE"/>
    <property type="match status" value="1"/>
</dbReference>
<name>A0AAE4AQ12_9BACT</name>
<reference evidence="2" key="1">
    <citation type="submission" date="2023-07" db="EMBL/GenBank/DDBJ databases">
        <title>Genomic Encyclopedia of Type Strains, Phase IV (KMG-IV): sequencing the most valuable type-strain genomes for metagenomic binning, comparative biology and taxonomic classification.</title>
        <authorList>
            <person name="Goeker M."/>
        </authorList>
    </citation>
    <scope>NUCLEOTIDE SEQUENCE</scope>
    <source>
        <strain evidence="2">DSM 24202</strain>
    </source>
</reference>
<dbReference type="RefSeq" id="WP_307261411.1">
    <property type="nucleotide sequence ID" value="NZ_JAUSVL010000001.1"/>
</dbReference>
<keyword evidence="3" id="KW-1185">Reference proteome</keyword>
<evidence type="ECO:0000313" key="2">
    <source>
        <dbReference type="EMBL" id="MDQ0289977.1"/>
    </source>
</evidence>
<dbReference type="InterPro" id="IPR049492">
    <property type="entry name" value="BD-FAE-like_dom"/>
</dbReference>
<accession>A0AAE4AQ12</accession>
<comment type="caution">
    <text evidence="2">The sequence shown here is derived from an EMBL/GenBank/DDBJ whole genome shotgun (WGS) entry which is preliminary data.</text>
</comment>
<dbReference type="Gene3D" id="3.40.50.1820">
    <property type="entry name" value="alpha/beta hydrolase"/>
    <property type="match status" value="1"/>
</dbReference>
<dbReference type="AlphaFoldDB" id="A0AAE4AQ12"/>
<dbReference type="EMBL" id="JAUSVL010000001">
    <property type="protein sequence ID" value="MDQ0289977.1"/>
    <property type="molecule type" value="Genomic_DNA"/>
</dbReference>